<dbReference type="Proteomes" id="UP000230233">
    <property type="component" value="Unassembled WGS sequence"/>
</dbReference>
<sequence>MESESPSTLPKIEKVIEDGSSILRLLSVPEIEAEHVMDKEQLEPTTLNPSPEIISKPTDRRGDAPKESCRGKKLEWKQNRSGFWKRRSKRNASRNKRRKKKRREEEERKMKKEAERIRKQNRR</sequence>
<comment type="caution">
    <text evidence="2">The sequence shown here is derived from an EMBL/GenBank/DDBJ whole genome shotgun (WGS) entry which is preliminary data.</text>
</comment>
<feature type="compositionally biased region" description="Basic and acidic residues" evidence="1">
    <location>
        <begin position="103"/>
        <end position="123"/>
    </location>
</feature>
<protein>
    <submittedName>
        <fullName evidence="2">Uncharacterized protein</fullName>
    </submittedName>
</protein>
<feature type="region of interest" description="Disordered" evidence="1">
    <location>
        <begin position="37"/>
        <end position="123"/>
    </location>
</feature>
<organism evidence="2 3">
    <name type="scientific">Caenorhabditis nigoni</name>
    <dbReference type="NCBI Taxonomy" id="1611254"/>
    <lineage>
        <taxon>Eukaryota</taxon>
        <taxon>Metazoa</taxon>
        <taxon>Ecdysozoa</taxon>
        <taxon>Nematoda</taxon>
        <taxon>Chromadorea</taxon>
        <taxon>Rhabditida</taxon>
        <taxon>Rhabditina</taxon>
        <taxon>Rhabditomorpha</taxon>
        <taxon>Rhabditoidea</taxon>
        <taxon>Rhabditidae</taxon>
        <taxon>Peloderinae</taxon>
        <taxon>Caenorhabditis</taxon>
    </lineage>
</organism>
<dbReference type="AlphaFoldDB" id="A0A2G5SJA0"/>
<evidence type="ECO:0000256" key="1">
    <source>
        <dbReference type="SAM" id="MobiDB-lite"/>
    </source>
</evidence>
<dbReference type="EMBL" id="PDUG01000007">
    <property type="protein sequence ID" value="PIC14983.1"/>
    <property type="molecule type" value="Genomic_DNA"/>
</dbReference>
<proteinExistence type="predicted"/>
<name>A0A2G5SJA0_9PELO</name>
<feature type="compositionally biased region" description="Basic and acidic residues" evidence="1">
    <location>
        <begin position="57"/>
        <end position="78"/>
    </location>
</feature>
<accession>A0A2G5SJA0</accession>
<evidence type="ECO:0000313" key="3">
    <source>
        <dbReference type="Proteomes" id="UP000230233"/>
    </source>
</evidence>
<feature type="compositionally biased region" description="Basic residues" evidence="1">
    <location>
        <begin position="83"/>
        <end position="102"/>
    </location>
</feature>
<keyword evidence="3" id="KW-1185">Reference proteome</keyword>
<reference evidence="3" key="1">
    <citation type="submission" date="2017-10" db="EMBL/GenBank/DDBJ databases">
        <title>Rapid genome shrinkage in a self-fertile nematode reveals novel sperm competition proteins.</title>
        <authorList>
            <person name="Yin D."/>
            <person name="Schwarz E.M."/>
            <person name="Thomas C.G."/>
            <person name="Felde R.L."/>
            <person name="Korf I.F."/>
            <person name="Cutter A.D."/>
            <person name="Schartner C.M."/>
            <person name="Ralston E.J."/>
            <person name="Meyer B.J."/>
            <person name="Haag E.S."/>
        </authorList>
    </citation>
    <scope>NUCLEOTIDE SEQUENCE [LARGE SCALE GENOMIC DNA]</scope>
    <source>
        <strain evidence="3">JU1422</strain>
    </source>
</reference>
<gene>
    <name evidence="2" type="ORF">B9Z55_027108</name>
</gene>
<evidence type="ECO:0000313" key="2">
    <source>
        <dbReference type="EMBL" id="PIC14983.1"/>
    </source>
</evidence>